<sequence length="80" mass="8643">MSAVGSGVEEVDPAPTANPADIAKEARMSVVGLHSAFDDFHKVTDQAPFLADLKPSGNARNNFPVTDPMVMLFNHRKHLI</sequence>
<proteinExistence type="predicted"/>
<evidence type="ECO:0000256" key="1">
    <source>
        <dbReference type="SAM" id="MobiDB-lite"/>
    </source>
</evidence>
<protein>
    <submittedName>
        <fullName evidence="2">Uncharacterized protein</fullName>
    </submittedName>
</protein>
<accession>A0A3L6SLJ0</accession>
<comment type="caution">
    <text evidence="2">The sequence shown here is derived from an EMBL/GenBank/DDBJ whole genome shotgun (WGS) entry which is preliminary data.</text>
</comment>
<organism evidence="2 3">
    <name type="scientific">Panicum miliaceum</name>
    <name type="common">Proso millet</name>
    <name type="synonym">Broomcorn millet</name>
    <dbReference type="NCBI Taxonomy" id="4540"/>
    <lineage>
        <taxon>Eukaryota</taxon>
        <taxon>Viridiplantae</taxon>
        <taxon>Streptophyta</taxon>
        <taxon>Embryophyta</taxon>
        <taxon>Tracheophyta</taxon>
        <taxon>Spermatophyta</taxon>
        <taxon>Magnoliopsida</taxon>
        <taxon>Liliopsida</taxon>
        <taxon>Poales</taxon>
        <taxon>Poaceae</taxon>
        <taxon>PACMAD clade</taxon>
        <taxon>Panicoideae</taxon>
        <taxon>Panicodae</taxon>
        <taxon>Paniceae</taxon>
        <taxon>Panicinae</taxon>
        <taxon>Panicum</taxon>
        <taxon>Panicum sect. Panicum</taxon>
    </lineage>
</organism>
<gene>
    <name evidence="2" type="ORF">C2845_PM07G15860</name>
</gene>
<feature type="region of interest" description="Disordered" evidence="1">
    <location>
        <begin position="1"/>
        <end position="20"/>
    </location>
</feature>
<dbReference type="EMBL" id="PQIB02000004">
    <property type="protein sequence ID" value="RLN23466.1"/>
    <property type="molecule type" value="Genomic_DNA"/>
</dbReference>
<dbReference type="Proteomes" id="UP000275267">
    <property type="component" value="Unassembled WGS sequence"/>
</dbReference>
<name>A0A3L6SLJ0_PANMI</name>
<evidence type="ECO:0000313" key="3">
    <source>
        <dbReference type="Proteomes" id="UP000275267"/>
    </source>
</evidence>
<dbReference type="AlphaFoldDB" id="A0A3L6SLJ0"/>
<keyword evidence="3" id="KW-1185">Reference proteome</keyword>
<evidence type="ECO:0000313" key="2">
    <source>
        <dbReference type="EMBL" id="RLN23466.1"/>
    </source>
</evidence>
<reference evidence="3" key="1">
    <citation type="journal article" date="2019" name="Nat. Commun.">
        <title>The genome of broomcorn millet.</title>
        <authorList>
            <person name="Zou C."/>
            <person name="Miki D."/>
            <person name="Li D."/>
            <person name="Tang Q."/>
            <person name="Xiao L."/>
            <person name="Rajput S."/>
            <person name="Deng P."/>
            <person name="Jia W."/>
            <person name="Huang R."/>
            <person name="Zhang M."/>
            <person name="Sun Y."/>
            <person name="Hu J."/>
            <person name="Fu X."/>
            <person name="Schnable P.S."/>
            <person name="Li F."/>
            <person name="Zhang H."/>
            <person name="Feng B."/>
            <person name="Zhu X."/>
            <person name="Liu R."/>
            <person name="Schnable J.C."/>
            <person name="Zhu J.-K."/>
            <person name="Zhang H."/>
        </authorList>
    </citation>
    <scope>NUCLEOTIDE SEQUENCE [LARGE SCALE GENOMIC DNA]</scope>
</reference>